<gene>
    <name evidence="1" type="ORF">GMARGA_LOCUS11102</name>
</gene>
<dbReference type="Proteomes" id="UP000789901">
    <property type="component" value="Unassembled WGS sequence"/>
</dbReference>
<protein>
    <submittedName>
        <fullName evidence="1">14204_t:CDS:1</fullName>
    </submittedName>
</protein>
<comment type="caution">
    <text evidence="1">The sequence shown here is derived from an EMBL/GenBank/DDBJ whole genome shotgun (WGS) entry which is preliminary data.</text>
</comment>
<name>A0ABN7UXQ5_GIGMA</name>
<sequence>MGCKEYLNYWKSIENIVFIVAKKQVLQEIQKDKGEKEIQRALFAITESKKQDLRFNIIWGLFPQDQGPSRVNSLSNAVQNEVLENSIVTN</sequence>
<accession>A0ABN7UXQ5</accession>
<dbReference type="EMBL" id="CAJVQB010006405">
    <property type="protein sequence ID" value="CAG8683412.1"/>
    <property type="molecule type" value="Genomic_DNA"/>
</dbReference>
<reference evidence="1 2" key="1">
    <citation type="submission" date="2021-06" db="EMBL/GenBank/DDBJ databases">
        <authorList>
            <person name="Kallberg Y."/>
            <person name="Tangrot J."/>
            <person name="Rosling A."/>
        </authorList>
    </citation>
    <scope>NUCLEOTIDE SEQUENCE [LARGE SCALE GENOMIC DNA]</scope>
    <source>
        <strain evidence="1 2">120-4 pot B 10/14</strain>
    </source>
</reference>
<evidence type="ECO:0000313" key="1">
    <source>
        <dbReference type="EMBL" id="CAG8683412.1"/>
    </source>
</evidence>
<organism evidence="1 2">
    <name type="scientific">Gigaspora margarita</name>
    <dbReference type="NCBI Taxonomy" id="4874"/>
    <lineage>
        <taxon>Eukaryota</taxon>
        <taxon>Fungi</taxon>
        <taxon>Fungi incertae sedis</taxon>
        <taxon>Mucoromycota</taxon>
        <taxon>Glomeromycotina</taxon>
        <taxon>Glomeromycetes</taxon>
        <taxon>Diversisporales</taxon>
        <taxon>Gigasporaceae</taxon>
        <taxon>Gigaspora</taxon>
    </lineage>
</organism>
<evidence type="ECO:0000313" key="2">
    <source>
        <dbReference type="Proteomes" id="UP000789901"/>
    </source>
</evidence>
<keyword evidence="2" id="KW-1185">Reference proteome</keyword>
<proteinExistence type="predicted"/>